<keyword evidence="8" id="KW-0812">Transmembrane</keyword>
<dbReference type="Gene3D" id="1.10.287.130">
    <property type="match status" value="1"/>
</dbReference>
<keyword evidence="4" id="KW-0808">Transferase</keyword>
<evidence type="ECO:0000256" key="5">
    <source>
        <dbReference type="ARBA" id="ARBA00022777"/>
    </source>
</evidence>
<evidence type="ECO:0000313" key="12">
    <source>
        <dbReference type="Proteomes" id="UP000617628"/>
    </source>
</evidence>
<sequence length="774" mass="85199">MKLSLRTRLVVFGLLTTITPLVFLSVIYIRNASKTLEENISENIENNSLSLAGNLNDLIEQRSRELKLLTQADVFEEGNRVQITQFLNEAIEESPDISELYFFDLEGRSIALSGSLNKDEIDFSAAKISEALFLQATKSKQGEIFRSNINQDSFSILSPVTDDSNLNVIGVLVTSIRTALIKEIIEDFRQSRLPEGKIIVFDSFGKAIASSNIPANRPHSLDTDRIQSETDHVSSEILTNESNGEKNFVTRVDFDLFGSAKTYDWTLVSSLPREVALAPLREANMTFIIITILAGLLAIIGAIWTAYTYTDPLVRATRMAKQFADDIKSIEPLENPPHEVKVLSDALMSAAGQIISKTNNIEMARKEAIRSKAETEKALEKAEIASESKTTFLAVMSHEVRTPLNAILGVAQILELDQSLSPDALGHIKMLKTAGQNLLQILSDVLDLAQIESNKLEIQTSAFDLNEVFAPVVDIHKLLCDEKKIQFNVAYECDMDATFIGDALRTRQILWNIVSNAVKFTLKGSVSIHASIAENEKFPQICELMFTVSDTGVGIPRADQSRVFESFIQVDSGKSRSFEGTGLGLAIVKNLIELLDGKIKLVSEPQVGTIVSVSLPLKRSGSSIPAPFNRQENSTNQESEKSGAKQLQSDKTRAPYVLIVDDNALNLKVLRDLLVELGYSCTIAERGDTALEVLSNKSIDLVILDEHMPSMSGRELTRTIRSKSDSRIANIPIIGLTADVLAANKNAMLNAGMNTVLNKPLDKDQLTSVLQSLQ</sequence>
<dbReference type="SMART" id="SM00387">
    <property type="entry name" value="HATPase_c"/>
    <property type="match status" value="1"/>
</dbReference>
<dbReference type="GO" id="GO:0009927">
    <property type="term" value="F:histidine phosphotransfer kinase activity"/>
    <property type="evidence" value="ECO:0007669"/>
    <property type="project" value="TreeGrafter"/>
</dbReference>
<dbReference type="PROSITE" id="PS50110">
    <property type="entry name" value="RESPONSE_REGULATORY"/>
    <property type="match status" value="1"/>
</dbReference>
<dbReference type="Gene3D" id="3.30.565.10">
    <property type="entry name" value="Histidine kinase-like ATPase, C-terminal domain"/>
    <property type="match status" value="1"/>
</dbReference>
<dbReference type="SUPFAM" id="SSF52172">
    <property type="entry name" value="CheY-like"/>
    <property type="match status" value="1"/>
</dbReference>
<evidence type="ECO:0000256" key="6">
    <source>
        <dbReference type="PROSITE-ProRule" id="PRU00169"/>
    </source>
</evidence>
<protein>
    <recommendedName>
        <fullName evidence="2">histidine kinase</fullName>
        <ecNumber evidence="2">2.7.13.3</ecNumber>
    </recommendedName>
</protein>
<dbReference type="InterPro" id="IPR005467">
    <property type="entry name" value="His_kinase_dom"/>
</dbReference>
<dbReference type="InterPro" id="IPR036097">
    <property type="entry name" value="HisK_dim/P_sf"/>
</dbReference>
<dbReference type="GO" id="GO:0005886">
    <property type="term" value="C:plasma membrane"/>
    <property type="evidence" value="ECO:0007669"/>
    <property type="project" value="TreeGrafter"/>
</dbReference>
<feature type="modified residue" description="4-aspartylphosphate" evidence="6">
    <location>
        <position position="705"/>
    </location>
</feature>
<dbReference type="PRINTS" id="PR00344">
    <property type="entry name" value="BCTRLSENSOR"/>
</dbReference>
<evidence type="ECO:0000259" key="9">
    <source>
        <dbReference type="PROSITE" id="PS50109"/>
    </source>
</evidence>
<evidence type="ECO:0000256" key="4">
    <source>
        <dbReference type="ARBA" id="ARBA00022679"/>
    </source>
</evidence>
<dbReference type="PANTHER" id="PTHR43047:SF72">
    <property type="entry name" value="OSMOSENSING HISTIDINE PROTEIN KINASE SLN1"/>
    <property type="match status" value="1"/>
</dbReference>
<evidence type="ECO:0000256" key="7">
    <source>
        <dbReference type="SAM" id="MobiDB-lite"/>
    </source>
</evidence>
<dbReference type="PROSITE" id="PS50109">
    <property type="entry name" value="HIS_KIN"/>
    <property type="match status" value="1"/>
</dbReference>
<organism evidence="11 12">
    <name type="scientific">Pelagicoccus mobilis</name>
    <dbReference type="NCBI Taxonomy" id="415221"/>
    <lineage>
        <taxon>Bacteria</taxon>
        <taxon>Pseudomonadati</taxon>
        <taxon>Verrucomicrobiota</taxon>
        <taxon>Opitutia</taxon>
        <taxon>Puniceicoccales</taxon>
        <taxon>Pelagicoccaceae</taxon>
        <taxon>Pelagicoccus</taxon>
    </lineage>
</organism>
<reference evidence="11" key="1">
    <citation type="submission" date="2021-01" db="EMBL/GenBank/DDBJ databases">
        <title>Modified the classification status of verrucomicrobia.</title>
        <authorList>
            <person name="Feng X."/>
        </authorList>
    </citation>
    <scope>NUCLEOTIDE SEQUENCE</scope>
    <source>
        <strain evidence="11">KCTC 13126</strain>
    </source>
</reference>
<dbReference type="GO" id="GO:0000155">
    <property type="term" value="F:phosphorelay sensor kinase activity"/>
    <property type="evidence" value="ECO:0007669"/>
    <property type="project" value="InterPro"/>
</dbReference>
<dbReference type="InterPro" id="IPR036890">
    <property type="entry name" value="HATPase_C_sf"/>
</dbReference>
<dbReference type="InterPro" id="IPR001789">
    <property type="entry name" value="Sig_transdc_resp-reg_receiver"/>
</dbReference>
<feature type="compositionally biased region" description="Basic and acidic residues" evidence="7">
    <location>
        <begin position="638"/>
        <end position="648"/>
    </location>
</feature>
<gene>
    <name evidence="11" type="ORF">JIN87_19220</name>
</gene>
<dbReference type="CDD" id="cd17546">
    <property type="entry name" value="REC_hyHK_CKI1_RcsC-like"/>
    <property type="match status" value="1"/>
</dbReference>
<dbReference type="Pfam" id="PF02518">
    <property type="entry name" value="HATPase_c"/>
    <property type="match status" value="1"/>
</dbReference>
<feature type="domain" description="Response regulatory" evidence="10">
    <location>
        <begin position="656"/>
        <end position="774"/>
    </location>
</feature>
<dbReference type="Pfam" id="PF00072">
    <property type="entry name" value="Response_reg"/>
    <property type="match status" value="1"/>
</dbReference>
<dbReference type="EMBL" id="JAENIL010000039">
    <property type="protein sequence ID" value="MBK1879024.1"/>
    <property type="molecule type" value="Genomic_DNA"/>
</dbReference>
<keyword evidence="12" id="KW-1185">Reference proteome</keyword>
<dbReference type="AlphaFoldDB" id="A0A934S439"/>
<feature type="domain" description="Histidine kinase" evidence="9">
    <location>
        <begin position="395"/>
        <end position="619"/>
    </location>
</feature>
<dbReference type="CDD" id="cd16922">
    <property type="entry name" value="HATPase_EvgS-ArcB-TorS-like"/>
    <property type="match status" value="1"/>
</dbReference>
<name>A0A934S439_9BACT</name>
<keyword evidence="8" id="KW-0472">Membrane</keyword>
<dbReference type="SUPFAM" id="SSF55874">
    <property type="entry name" value="ATPase domain of HSP90 chaperone/DNA topoisomerase II/histidine kinase"/>
    <property type="match status" value="1"/>
</dbReference>
<keyword evidence="3 6" id="KW-0597">Phosphoprotein</keyword>
<dbReference type="RefSeq" id="WP_200357238.1">
    <property type="nucleotide sequence ID" value="NZ_JAENIL010000039.1"/>
</dbReference>
<feature type="transmembrane region" description="Helical" evidence="8">
    <location>
        <begin position="287"/>
        <end position="309"/>
    </location>
</feature>
<dbReference type="Pfam" id="PF00512">
    <property type="entry name" value="HisKA"/>
    <property type="match status" value="1"/>
</dbReference>
<dbReference type="Gene3D" id="3.40.50.2300">
    <property type="match status" value="1"/>
</dbReference>
<dbReference type="EC" id="2.7.13.3" evidence="2"/>
<keyword evidence="8" id="KW-1133">Transmembrane helix</keyword>
<dbReference type="Gene3D" id="6.10.340.10">
    <property type="match status" value="1"/>
</dbReference>
<evidence type="ECO:0000256" key="1">
    <source>
        <dbReference type="ARBA" id="ARBA00000085"/>
    </source>
</evidence>
<dbReference type="CDD" id="cd18773">
    <property type="entry name" value="PDC1_HK_sensor"/>
    <property type="match status" value="1"/>
</dbReference>
<comment type="caution">
    <text evidence="11">The sequence shown here is derived from an EMBL/GenBank/DDBJ whole genome shotgun (WGS) entry which is preliminary data.</text>
</comment>
<dbReference type="InterPro" id="IPR003594">
    <property type="entry name" value="HATPase_dom"/>
</dbReference>
<dbReference type="SUPFAM" id="SSF47384">
    <property type="entry name" value="Homodimeric domain of signal transducing histidine kinase"/>
    <property type="match status" value="1"/>
</dbReference>
<evidence type="ECO:0000256" key="2">
    <source>
        <dbReference type="ARBA" id="ARBA00012438"/>
    </source>
</evidence>
<evidence type="ECO:0000256" key="8">
    <source>
        <dbReference type="SAM" id="Phobius"/>
    </source>
</evidence>
<feature type="transmembrane region" description="Helical" evidence="8">
    <location>
        <begin position="9"/>
        <end position="29"/>
    </location>
</feature>
<dbReference type="Proteomes" id="UP000617628">
    <property type="component" value="Unassembled WGS sequence"/>
</dbReference>
<comment type="catalytic activity">
    <reaction evidence="1">
        <text>ATP + protein L-histidine = ADP + protein N-phospho-L-histidine.</text>
        <dbReference type="EC" id="2.7.13.3"/>
    </reaction>
</comment>
<evidence type="ECO:0000256" key="3">
    <source>
        <dbReference type="ARBA" id="ARBA00022553"/>
    </source>
</evidence>
<accession>A0A934S439</accession>
<dbReference type="InterPro" id="IPR011006">
    <property type="entry name" value="CheY-like_superfamily"/>
</dbReference>
<dbReference type="CDD" id="cd00082">
    <property type="entry name" value="HisKA"/>
    <property type="match status" value="1"/>
</dbReference>
<dbReference type="SMART" id="SM00388">
    <property type="entry name" value="HisKA"/>
    <property type="match status" value="1"/>
</dbReference>
<dbReference type="PANTHER" id="PTHR43047">
    <property type="entry name" value="TWO-COMPONENT HISTIDINE PROTEIN KINASE"/>
    <property type="match status" value="1"/>
</dbReference>
<dbReference type="FunFam" id="3.30.565.10:FF:000010">
    <property type="entry name" value="Sensor histidine kinase RcsC"/>
    <property type="match status" value="1"/>
</dbReference>
<dbReference type="SMART" id="SM00448">
    <property type="entry name" value="REC"/>
    <property type="match status" value="1"/>
</dbReference>
<dbReference type="InterPro" id="IPR003661">
    <property type="entry name" value="HisK_dim/P_dom"/>
</dbReference>
<dbReference type="InterPro" id="IPR004358">
    <property type="entry name" value="Sig_transdc_His_kin-like_C"/>
</dbReference>
<feature type="region of interest" description="Disordered" evidence="7">
    <location>
        <begin position="622"/>
        <end position="648"/>
    </location>
</feature>
<evidence type="ECO:0000259" key="10">
    <source>
        <dbReference type="PROSITE" id="PS50110"/>
    </source>
</evidence>
<evidence type="ECO:0000313" key="11">
    <source>
        <dbReference type="EMBL" id="MBK1879024.1"/>
    </source>
</evidence>
<proteinExistence type="predicted"/>
<keyword evidence="5" id="KW-0418">Kinase</keyword>
<dbReference type="Gene3D" id="3.30.450.20">
    <property type="entry name" value="PAS domain"/>
    <property type="match status" value="1"/>
</dbReference>